<dbReference type="Proteomes" id="UP000308600">
    <property type="component" value="Unassembled WGS sequence"/>
</dbReference>
<evidence type="ECO:0000313" key="2">
    <source>
        <dbReference type="Proteomes" id="UP000308600"/>
    </source>
</evidence>
<reference evidence="1 2" key="1">
    <citation type="journal article" date="2019" name="Nat. Ecol. Evol.">
        <title>Megaphylogeny resolves global patterns of mushroom evolution.</title>
        <authorList>
            <person name="Varga T."/>
            <person name="Krizsan K."/>
            <person name="Foldi C."/>
            <person name="Dima B."/>
            <person name="Sanchez-Garcia M."/>
            <person name="Sanchez-Ramirez S."/>
            <person name="Szollosi G.J."/>
            <person name="Szarkandi J.G."/>
            <person name="Papp V."/>
            <person name="Albert L."/>
            <person name="Andreopoulos W."/>
            <person name="Angelini C."/>
            <person name="Antonin V."/>
            <person name="Barry K.W."/>
            <person name="Bougher N.L."/>
            <person name="Buchanan P."/>
            <person name="Buyck B."/>
            <person name="Bense V."/>
            <person name="Catcheside P."/>
            <person name="Chovatia M."/>
            <person name="Cooper J."/>
            <person name="Damon W."/>
            <person name="Desjardin D."/>
            <person name="Finy P."/>
            <person name="Geml J."/>
            <person name="Haridas S."/>
            <person name="Hughes K."/>
            <person name="Justo A."/>
            <person name="Karasinski D."/>
            <person name="Kautmanova I."/>
            <person name="Kiss B."/>
            <person name="Kocsube S."/>
            <person name="Kotiranta H."/>
            <person name="LaButti K.M."/>
            <person name="Lechner B.E."/>
            <person name="Liimatainen K."/>
            <person name="Lipzen A."/>
            <person name="Lukacs Z."/>
            <person name="Mihaltcheva S."/>
            <person name="Morgado L.N."/>
            <person name="Niskanen T."/>
            <person name="Noordeloos M.E."/>
            <person name="Ohm R.A."/>
            <person name="Ortiz-Santana B."/>
            <person name="Ovrebo C."/>
            <person name="Racz N."/>
            <person name="Riley R."/>
            <person name="Savchenko A."/>
            <person name="Shiryaev A."/>
            <person name="Soop K."/>
            <person name="Spirin V."/>
            <person name="Szebenyi C."/>
            <person name="Tomsovsky M."/>
            <person name="Tulloss R.E."/>
            <person name="Uehling J."/>
            <person name="Grigoriev I.V."/>
            <person name="Vagvolgyi C."/>
            <person name="Papp T."/>
            <person name="Martin F.M."/>
            <person name="Miettinen O."/>
            <person name="Hibbett D.S."/>
            <person name="Nagy L.G."/>
        </authorList>
    </citation>
    <scope>NUCLEOTIDE SEQUENCE [LARGE SCALE GENOMIC DNA]</scope>
    <source>
        <strain evidence="1 2">NL-1719</strain>
    </source>
</reference>
<organism evidence="1 2">
    <name type="scientific">Pluteus cervinus</name>
    <dbReference type="NCBI Taxonomy" id="181527"/>
    <lineage>
        <taxon>Eukaryota</taxon>
        <taxon>Fungi</taxon>
        <taxon>Dikarya</taxon>
        <taxon>Basidiomycota</taxon>
        <taxon>Agaricomycotina</taxon>
        <taxon>Agaricomycetes</taxon>
        <taxon>Agaricomycetidae</taxon>
        <taxon>Agaricales</taxon>
        <taxon>Pluteineae</taxon>
        <taxon>Pluteaceae</taxon>
        <taxon>Pluteus</taxon>
    </lineage>
</organism>
<keyword evidence="2" id="KW-1185">Reference proteome</keyword>
<proteinExistence type="predicted"/>
<name>A0ACD3AYH8_9AGAR</name>
<accession>A0ACD3AYH8</accession>
<protein>
    <submittedName>
        <fullName evidence="1">Uncharacterized protein</fullName>
    </submittedName>
</protein>
<sequence length="354" mass="39123">MHGFNFFVAIAVSFSLFFAVLSNENGKPKLSGSGPRPGSASFSPAHHDNPLVRRTNYLWDTRQIRIASLPRRTAISSDSCPSELQVLVDLSPKFPSRTHRMQAYNLTPLEVLVRWLDSPDRYPSSLGIFPRLQKPFDNMSSTATMQAVVYNKPFGVTVKATPRPKKSCSQTTSSRKSQRPVSVEGTWYTLVILWLSSRIVSDLYMYEGRMAAEPGIVFGAGKGLLMRALVSLCNEEVGTGVTLLKKGDRIVMPFNVACGRCLTCEEGRSAFAPTSTPALLAVLMDMSLCDNIPEDKRNTFASHLPTSTHSYHPVPNMNKISRCLRTLSQQFVQSSPFLHRPVSVGMAFNSLVSV</sequence>
<dbReference type="EMBL" id="ML208309">
    <property type="protein sequence ID" value="TFK70661.1"/>
    <property type="molecule type" value="Genomic_DNA"/>
</dbReference>
<evidence type="ECO:0000313" key="1">
    <source>
        <dbReference type="EMBL" id="TFK70661.1"/>
    </source>
</evidence>
<gene>
    <name evidence="1" type="ORF">BDN72DRAFT_896241</name>
</gene>